<accession>A0A4D4N6V1</accession>
<organism evidence="1 2">
    <name type="scientific">Streptomyces avermitilis</name>
    <dbReference type="NCBI Taxonomy" id="33903"/>
    <lineage>
        <taxon>Bacteria</taxon>
        <taxon>Bacillati</taxon>
        <taxon>Actinomycetota</taxon>
        <taxon>Actinomycetes</taxon>
        <taxon>Kitasatosporales</taxon>
        <taxon>Streptomycetaceae</taxon>
        <taxon>Streptomyces</taxon>
    </lineage>
</organism>
<evidence type="ECO:0000313" key="2">
    <source>
        <dbReference type="Proteomes" id="UP000299211"/>
    </source>
</evidence>
<sequence>MLAHAFLVTVRVEEHARRPAPDGLLPLSCNEIQRLFIALIVRPVHDAAHPLVRLAAAPSSPSPRRPLPSAGDRWPSTAGAVVGHCVIAVPDGCYLGDMTS</sequence>
<reference evidence="1 2" key="1">
    <citation type="submission" date="2019-04" db="EMBL/GenBank/DDBJ databases">
        <title>Draft genome sequences of Streptomyces avermitilis ATCC 31267.</title>
        <authorList>
            <person name="Komaki H."/>
            <person name="Tamura T."/>
            <person name="Hosoyama A."/>
        </authorList>
    </citation>
    <scope>NUCLEOTIDE SEQUENCE [LARGE SCALE GENOMIC DNA]</scope>
    <source>
        <strain evidence="1 2">ATCC 31267</strain>
    </source>
</reference>
<name>A0A4D4N6V1_STRAX</name>
<dbReference type="EMBL" id="BJHY01000002">
    <property type="protein sequence ID" value="GDY80140.1"/>
    <property type="molecule type" value="Genomic_DNA"/>
</dbReference>
<gene>
    <name evidence="1" type="ORF">SAV31267_096250</name>
</gene>
<evidence type="ECO:0000313" key="1">
    <source>
        <dbReference type="EMBL" id="GDY80140.1"/>
    </source>
</evidence>
<protein>
    <submittedName>
        <fullName evidence="1">Uncharacterized protein</fullName>
    </submittedName>
</protein>
<comment type="caution">
    <text evidence="1">The sequence shown here is derived from an EMBL/GenBank/DDBJ whole genome shotgun (WGS) entry which is preliminary data.</text>
</comment>
<dbReference type="AlphaFoldDB" id="A0A4D4N6V1"/>
<proteinExistence type="predicted"/>
<dbReference type="Proteomes" id="UP000299211">
    <property type="component" value="Unassembled WGS sequence"/>
</dbReference>